<dbReference type="Gene3D" id="2.30.110.10">
    <property type="entry name" value="Electron Transport, Fmn-binding Protein, Chain A"/>
    <property type="match status" value="1"/>
</dbReference>
<evidence type="ECO:0000256" key="2">
    <source>
        <dbReference type="ARBA" id="ARBA00022630"/>
    </source>
</evidence>
<dbReference type="InterPro" id="IPR012349">
    <property type="entry name" value="Split_barrel_FMN-bd"/>
</dbReference>
<accession>A0A419F340</accession>
<keyword evidence="2" id="KW-0285">Flavoprotein</keyword>
<dbReference type="GO" id="GO:0010181">
    <property type="term" value="F:FMN binding"/>
    <property type="evidence" value="ECO:0007669"/>
    <property type="project" value="InterPro"/>
</dbReference>
<comment type="caution">
    <text evidence="5">The sequence shown here is derived from an EMBL/GenBank/DDBJ whole genome shotgun (WGS) entry which is preliminary data.</text>
</comment>
<comment type="similarity">
    <text evidence="3">Belongs to the flavoredoxin family.</text>
</comment>
<protein>
    <submittedName>
        <fullName evidence="5">Flavin reductase family protein</fullName>
    </submittedName>
</protein>
<dbReference type="AlphaFoldDB" id="A0A419F340"/>
<organism evidence="5 6">
    <name type="scientific">Candidatus Abyssobacteria bacterium SURF_17</name>
    <dbReference type="NCBI Taxonomy" id="2093361"/>
    <lineage>
        <taxon>Bacteria</taxon>
        <taxon>Pseudomonadati</taxon>
        <taxon>Candidatus Hydrogenedentota</taxon>
        <taxon>Candidatus Abyssobacteria</taxon>
    </lineage>
</organism>
<dbReference type="InterPro" id="IPR052174">
    <property type="entry name" value="Flavoredoxin"/>
</dbReference>
<proteinExistence type="inferred from homology"/>
<evidence type="ECO:0000313" key="5">
    <source>
        <dbReference type="EMBL" id="RJP72904.1"/>
    </source>
</evidence>
<comment type="cofactor">
    <cofactor evidence="1">
        <name>FMN</name>
        <dbReference type="ChEBI" id="CHEBI:58210"/>
    </cofactor>
</comment>
<evidence type="ECO:0000256" key="3">
    <source>
        <dbReference type="ARBA" id="ARBA00038054"/>
    </source>
</evidence>
<gene>
    <name evidence="5" type="ORF">C4532_05130</name>
</gene>
<dbReference type="Proteomes" id="UP000285961">
    <property type="component" value="Unassembled WGS sequence"/>
</dbReference>
<evidence type="ECO:0000313" key="6">
    <source>
        <dbReference type="Proteomes" id="UP000285961"/>
    </source>
</evidence>
<evidence type="ECO:0000259" key="4">
    <source>
        <dbReference type="SMART" id="SM00903"/>
    </source>
</evidence>
<reference evidence="5 6" key="1">
    <citation type="journal article" date="2017" name="ISME J.">
        <title>Energy and carbon metabolisms in a deep terrestrial subsurface fluid microbial community.</title>
        <authorList>
            <person name="Momper L."/>
            <person name="Jungbluth S.P."/>
            <person name="Lee M.D."/>
            <person name="Amend J.P."/>
        </authorList>
    </citation>
    <scope>NUCLEOTIDE SEQUENCE [LARGE SCALE GENOMIC DNA]</scope>
    <source>
        <strain evidence="5">SURF_17</strain>
    </source>
</reference>
<sequence length="188" mass="20593">MKKSLGARTFVLPTPAWVVGTYDKQGKPNLMTAAWGGICCSKPPCIGISLRKATYTYSNLMERKAFTVNVPSENHVKAVDFFGIVTGRDVDKFAAAGLTPIRSDVVDAPYVKEFPLVLECKVIHTNEIGLHTHFVGEILDVKADESVLGTEGFPNVEKVKPIIYCPDVRTYHAVGKYLGQAFSIGKNM</sequence>
<name>A0A419F340_9BACT</name>
<dbReference type="PANTHER" id="PTHR43567:SF1">
    <property type="entry name" value="FLAVOREDOXIN"/>
    <property type="match status" value="1"/>
</dbReference>
<dbReference type="EMBL" id="QZKI01000035">
    <property type="protein sequence ID" value="RJP72904.1"/>
    <property type="molecule type" value="Genomic_DNA"/>
</dbReference>
<dbReference type="Pfam" id="PF01613">
    <property type="entry name" value="Flavin_Reduct"/>
    <property type="match status" value="1"/>
</dbReference>
<dbReference type="SMART" id="SM00903">
    <property type="entry name" value="Flavin_Reduct"/>
    <property type="match status" value="1"/>
</dbReference>
<feature type="domain" description="Flavin reductase like" evidence="4">
    <location>
        <begin position="12"/>
        <end position="164"/>
    </location>
</feature>
<dbReference type="PANTHER" id="PTHR43567">
    <property type="entry name" value="FLAVOREDOXIN-RELATED-RELATED"/>
    <property type="match status" value="1"/>
</dbReference>
<evidence type="ECO:0000256" key="1">
    <source>
        <dbReference type="ARBA" id="ARBA00001917"/>
    </source>
</evidence>
<dbReference type="GO" id="GO:0016646">
    <property type="term" value="F:oxidoreductase activity, acting on the CH-NH group of donors, NAD or NADP as acceptor"/>
    <property type="evidence" value="ECO:0007669"/>
    <property type="project" value="UniProtKB-ARBA"/>
</dbReference>
<dbReference type="InterPro" id="IPR002563">
    <property type="entry name" value="Flavin_Rdtase-like_dom"/>
</dbReference>
<dbReference type="SUPFAM" id="SSF50475">
    <property type="entry name" value="FMN-binding split barrel"/>
    <property type="match status" value="1"/>
</dbReference>